<dbReference type="NCBIfam" id="NF033788">
    <property type="entry name" value="HTH_metalloreg"/>
    <property type="match status" value="1"/>
</dbReference>
<reference evidence="5 6" key="1">
    <citation type="submission" date="2015-01" db="EMBL/GenBank/DDBJ databases">
        <title>Genome sequencing of Jeotgalibacillus soli.</title>
        <authorList>
            <person name="Goh K.M."/>
            <person name="Chan K.-G."/>
            <person name="Yaakop A.S."/>
            <person name="Ee R."/>
            <person name="Gan H.M."/>
            <person name="Chan C.S."/>
        </authorList>
    </citation>
    <scope>NUCLEOTIDE SEQUENCE [LARGE SCALE GENOMIC DNA]</scope>
    <source>
        <strain evidence="5 6">P9</strain>
    </source>
</reference>
<evidence type="ECO:0000256" key="2">
    <source>
        <dbReference type="ARBA" id="ARBA00023125"/>
    </source>
</evidence>
<dbReference type="PATRIC" id="fig|889306.3.peg.771"/>
<dbReference type="InterPro" id="IPR036388">
    <property type="entry name" value="WH-like_DNA-bd_sf"/>
</dbReference>
<evidence type="ECO:0000256" key="3">
    <source>
        <dbReference type="ARBA" id="ARBA00023163"/>
    </source>
</evidence>
<evidence type="ECO:0000313" key="6">
    <source>
        <dbReference type="Proteomes" id="UP000031938"/>
    </source>
</evidence>
<dbReference type="SUPFAM" id="SSF46785">
    <property type="entry name" value="Winged helix' DNA-binding domain"/>
    <property type="match status" value="1"/>
</dbReference>
<dbReference type="PROSITE" id="PS50987">
    <property type="entry name" value="HTH_ARSR_2"/>
    <property type="match status" value="1"/>
</dbReference>
<dbReference type="EMBL" id="JXRP01000009">
    <property type="protein sequence ID" value="KIL49301.1"/>
    <property type="molecule type" value="Genomic_DNA"/>
</dbReference>
<proteinExistence type="predicted"/>
<keyword evidence="1" id="KW-0805">Transcription regulation</keyword>
<dbReference type="PANTHER" id="PTHR33154:SF18">
    <property type="entry name" value="ARSENICAL RESISTANCE OPERON REPRESSOR"/>
    <property type="match status" value="1"/>
</dbReference>
<protein>
    <recommendedName>
        <fullName evidence="4">HTH arsR-type domain-containing protein</fullName>
    </recommendedName>
</protein>
<sequence>MREGIKMGQRNYGAEELAEVYRLMGDKTRLKMAEKLSKDYYTISDFVKLFGISQPLASQHLKKLKKAFLLKEKRVGKLIYYKLNPNAKDFPLISLLLNPLKKSLSEPSVCDYPPADRIRKIAQ</sequence>
<keyword evidence="6" id="KW-1185">Reference proteome</keyword>
<comment type="caution">
    <text evidence="5">The sequence shown here is derived from an EMBL/GenBank/DDBJ whole genome shotgun (WGS) entry which is preliminary data.</text>
</comment>
<dbReference type="STRING" id="889306.KP78_07690"/>
<dbReference type="InterPro" id="IPR001845">
    <property type="entry name" value="HTH_ArsR_DNA-bd_dom"/>
</dbReference>
<dbReference type="PRINTS" id="PR00778">
    <property type="entry name" value="HTHARSR"/>
</dbReference>
<dbReference type="SMART" id="SM00418">
    <property type="entry name" value="HTH_ARSR"/>
    <property type="match status" value="1"/>
</dbReference>
<dbReference type="AlphaFoldDB" id="A0A0C2VY03"/>
<keyword evidence="3" id="KW-0804">Transcription</keyword>
<dbReference type="InterPro" id="IPR051081">
    <property type="entry name" value="HTH_MetalResp_TranReg"/>
</dbReference>
<accession>A0A0C2VY03</accession>
<dbReference type="Pfam" id="PF01022">
    <property type="entry name" value="HTH_5"/>
    <property type="match status" value="1"/>
</dbReference>
<keyword evidence="2" id="KW-0238">DNA-binding</keyword>
<dbReference type="Gene3D" id="1.10.10.10">
    <property type="entry name" value="Winged helix-like DNA-binding domain superfamily/Winged helix DNA-binding domain"/>
    <property type="match status" value="1"/>
</dbReference>
<name>A0A0C2VY03_9BACL</name>
<organism evidence="5 6">
    <name type="scientific">Jeotgalibacillus soli</name>
    <dbReference type="NCBI Taxonomy" id="889306"/>
    <lineage>
        <taxon>Bacteria</taxon>
        <taxon>Bacillati</taxon>
        <taxon>Bacillota</taxon>
        <taxon>Bacilli</taxon>
        <taxon>Bacillales</taxon>
        <taxon>Caryophanaceae</taxon>
        <taxon>Jeotgalibacillus</taxon>
    </lineage>
</organism>
<dbReference type="GO" id="GO:0003677">
    <property type="term" value="F:DNA binding"/>
    <property type="evidence" value="ECO:0007669"/>
    <property type="project" value="UniProtKB-KW"/>
</dbReference>
<evidence type="ECO:0000313" key="5">
    <source>
        <dbReference type="EMBL" id="KIL49301.1"/>
    </source>
</evidence>
<evidence type="ECO:0000256" key="1">
    <source>
        <dbReference type="ARBA" id="ARBA00023015"/>
    </source>
</evidence>
<feature type="domain" description="HTH arsR-type" evidence="4">
    <location>
        <begin position="9"/>
        <end position="108"/>
    </location>
</feature>
<dbReference type="InterPro" id="IPR036390">
    <property type="entry name" value="WH_DNA-bd_sf"/>
</dbReference>
<dbReference type="PANTHER" id="PTHR33154">
    <property type="entry name" value="TRANSCRIPTIONAL REGULATOR, ARSR FAMILY"/>
    <property type="match status" value="1"/>
</dbReference>
<dbReference type="GO" id="GO:0003700">
    <property type="term" value="F:DNA-binding transcription factor activity"/>
    <property type="evidence" value="ECO:0007669"/>
    <property type="project" value="InterPro"/>
</dbReference>
<gene>
    <name evidence="5" type="ORF">KP78_07690</name>
</gene>
<evidence type="ECO:0000259" key="4">
    <source>
        <dbReference type="PROSITE" id="PS50987"/>
    </source>
</evidence>
<dbReference type="Proteomes" id="UP000031938">
    <property type="component" value="Unassembled WGS sequence"/>
</dbReference>